<evidence type="ECO:0000256" key="5">
    <source>
        <dbReference type="PIRSR" id="PIRSR601519-1"/>
    </source>
</evidence>
<dbReference type="EMBL" id="JPKZ01004123">
    <property type="protein sequence ID" value="KHN71970.1"/>
    <property type="molecule type" value="Genomic_DNA"/>
</dbReference>
<evidence type="ECO:0000313" key="8">
    <source>
        <dbReference type="EMBL" id="KHN71970.1"/>
    </source>
</evidence>
<dbReference type="STRING" id="6265.A0A0B2UST0"/>
<evidence type="ECO:0000256" key="2">
    <source>
        <dbReference type="ARBA" id="ARBA00022434"/>
    </source>
</evidence>
<dbReference type="FunFam" id="1.20.1260.10:FF:000002">
    <property type="entry name" value="Ferritin, mitochondrial"/>
    <property type="match status" value="1"/>
</dbReference>
<organism evidence="8 10">
    <name type="scientific">Toxocara canis</name>
    <name type="common">Canine roundworm</name>
    <dbReference type="NCBI Taxonomy" id="6265"/>
    <lineage>
        <taxon>Eukaryota</taxon>
        <taxon>Metazoa</taxon>
        <taxon>Ecdysozoa</taxon>
        <taxon>Nematoda</taxon>
        <taxon>Chromadorea</taxon>
        <taxon>Rhabditida</taxon>
        <taxon>Spirurina</taxon>
        <taxon>Ascaridomorpha</taxon>
        <taxon>Ascaridoidea</taxon>
        <taxon>Toxocaridae</taxon>
        <taxon>Toxocara</taxon>
    </lineage>
</organism>
<dbReference type="OMA" id="RDEWRNS"/>
<comment type="similarity">
    <text evidence="1 6">Belongs to the ferritin family.</text>
</comment>
<dbReference type="GO" id="GO:0006826">
    <property type="term" value="P:iron ion transport"/>
    <property type="evidence" value="ECO:0007669"/>
    <property type="project" value="InterPro"/>
</dbReference>
<dbReference type="InterPro" id="IPR008331">
    <property type="entry name" value="Ferritin_DPS_dom"/>
</dbReference>
<evidence type="ECO:0000313" key="10">
    <source>
        <dbReference type="Proteomes" id="UP000031036"/>
    </source>
</evidence>
<reference evidence="9" key="2">
    <citation type="submission" date="2018-11" db="EMBL/GenBank/DDBJ databases">
        <authorList>
            <consortium name="Pathogen Informatics"/>
        </authorList>
    </citation>
    <scope>NUCLEOTIDE SEQUENCE [LARGE SCALE GENOMIC DNA]</scope>
</reference>
<dbReference type="PANTHER" id="PTHR11431">
    <property type="entry name" value="FERRITIN"/>
    <property type="match status" value="1"/>
</dbReference>
<dbReference type="GO" id="GO:0005737">
    <property type="term" value="C:cytoplasm"/>
    <property type="evidence" value="ECO:0007669"/>
    <property type="project" value="TreeGrafter"/>
</dbReference>
<evidence type="ECO:0000256" key="3">
    <source>
        <dbReference type="ARBA" id="ARBA00022723"/>
    </source>
</evidence>
<feature type="binding site" evidence="5">
    <location>
        <position position="64"/>
    </location>
    <ligand>
        <name>Fe cation</name>
        <dbReference type="ChEBI" id="CHEBI:24875"/>
        <label>1</label>
    </ligand>
</feature>
<evidence type="ECO:0000256" key="4">
    <source>
        <dbReference type="ARBA" id="ARBA00023004"/>
    </source>
</evidence>
<feature type="binding site" evidence="5">
    <location>
        <position position="67"/>
    </location>
    <ligand>
        <name>Fe cation</name>
        <dbReference type="ChEBI" id="CHEBI:24875"/>
        <label>1</label>
    </ligand>
</feature>
<dbReference type="GO" id="GO:0008199">
    <property type="term" value="F:ferric iron binding"/>
    <property type="evidence" value="ECO:0007669"/>
    <property type="project" value="InterPro"/>
</dbReference>
<keyword evidence="4 5" id="KW-0408">Iron</keyword>
<evidence type="ECO:0000256" key="1">
    <source>
        <dbReference type="ARBA" id="ARBA00007513"/>
    </source>
</evidence>
<dbReference type="InterPro" id="IPR009040">
    <property type="entry name" value="Ferritin-like_diiron"/>
</dbReference>
<dbReference type="OrthoDB" id="186462at2759"/>
<feature type="binding site" evidence="5">
    <location>
        <position position="29"/>
    </location>
    <ligand>
        <name>Fe cation</name>
        <dbReference type="ChEBI" id="CHEBI:24875"/>
        <label>1</label>
    </ligand>
</feature>
<evidence type="ECO:0000259" key="7">
    <source>
        <dbReference type="PROSITE" id="PS50905"/>
    </source>
</evidence>
<protein>
    <recommendedName>
        <fullName evidence="6">Ferritin</fullName>
        <ecNumber evidence="6">1.16.3.1</ecNumber>
    </recommendedName>
</protein>
<dbReference type="PROSITE" id="PS00204">
    <property type="entry name" value="FERRITIN_2"/>
    <property type="match status" value="1"/>
</dbReference>
<keyword evidence="3 5" id="KW-0479">Metal-binding</keyword>
<sequence>MALTENGSAIRQNFATEVEAALNKQINVEMYASYVYLSMAYYFDRDDVALPKISKWMRKQSDDERGHAIGLMKYQNTRGGRIVLHSIQKPEKDEWGTALEAFEAALSLEKLNNSSLLELHNLASSHNDAQMCDFLEDHYLRDQVESIEEIAKFITNLKRAGHGLGEYMFDREHFDDD</sequence>
<dbReference type="PROSITE" id="PS50905">
    <property type="entry name" value="FERRITIN_LIKE"/>
    <property type="match status" value="1"/>
</dbReference>
<dbReference type="AlphaFoldDB" id="A0A0B2UST0"/>
<dbReference type="GO" id="GO:0006879">
    <property type="term" value="P:intracellular iron ion homeostasis"/>
    <property type="evidence" value="ECO:0007669"/>
    <property type="project" value="UniProtKB-KW"/>
</dbReference>
<dbReference type="EC" id="1.16.3.1" evidence="6"/>
<gene>
    <name evidence="8" type="ORF">Tcan_08829</name>
    <name evidence="9" type="ORF">TCNE_LOCUS14804</name>
</gene>
<reference evidence="8 10" key="1">
    <citation type="submission" date="2014-11" db="EMBL/GenBank/DDBJ databases">
        <title>Genetic blueprint of the zoonotic pathogen Toxocara canis.</title>
        <authorList>
            <person name="Zhu X.-Q."/>
            <person name="Korhonen P.K."/>
            <person name="Cai H."/>
            <person name="Young N.D."/>
            <person name="Nejsum P."/>
            <person name="von Samson-Himmelstjerna G."/>
            <person name="Boag P.R."/>
            <person name="Tan P."/>
            <person name="Li Q."/>
            <person name="Min J."/>
            <person name="Yang Y."/>
            <person name="Wang X."/>
            <person name="Fang X."/>
            <person name="Hall R.S."/>
            <person name="Hofmann A."/>
            <person name="Sternberg P.W."/>
            <person name="Jex A.R."/>
            <person name="Gasser R.B."/>
        </authorList>
    </citation>
    <scope>NUCLEOTIDE SEQUENCE [LARGE SCALE GENOMIC DNA]</scope>
    <source>
        <strain evidence="8">PN_DK_2014</strain>
    </source>
</reference>
<dbReference type="Gene3D" id="1.20.1260.10">
    <property type="match status" value="1"/>
</dbReference>
<dbReference type="PANTHER" id="PTHR11431:SF75">
    <property type="entry name" value="FERRITIN"/>
    <property type="match status" value="1"/>
</dbReference>
<dbReference type="Pfam" id="PF00210">
    <property type="entry name" value="Ferritin"/>
    <property type="match status" value="1"/>
</dbReference>
<dbReference type="CDD" id="cd01056">
    <property type="entry name" value="Euk_Ferritin"/>
    <property type="match status" value="1"/>
</dbReference>
<evidence type="ECO:0000256" key="6">
    <source>
        <dbReference type="RuleBase" id="RU361145"/>
    </source>
</evidence>
<dbReference type="EMBL" id="UYWY01022461">
    <property type="protein sequence ID" value="VDM46125.1"/>
    <property type="molecule type" value="Genomic_DNA"/>
</dbReference>
<dbReference type="InterPro" id="IPR001519">
    <property type="entry name" value="Ferritin"/>
</dbReference>
<feature type="domain" description="Ferritin-like diiron" evidence="7">
    <location>
        <begin position="12"/>
        <end position="161"/>
    </location>
</feature>
<feature type="binding site" evidence="5">
    <location>
        <position position="109"/>
    </location>
    <ligand>
        <name>Fe cation</name>
        <dbReference type="ChEBI" id="CHEBI:24875"/>
        <label>1</label>
    </ligand>
</feature>
<dbReference type="GO" id="GO:0008198">
    <property type="term" value="F:ferrous iron binding"/>
    <property type="evidence" value="ECO:0007669"/>
    <property type="project" value="TreeGrafter"/>
</dbReference>
<dbReference type="Proteomes" id="UP000031036">
    <property type="component" value="Unassembled WGS sequence"/>
</dbReference>
<keyword evidence="2 6" id="KW-0409">Iron storage</keyword>
<name>A0A0B2UST0_TOXCA</name>
<feature type="binding site" evidence="5">
    <location>
        <position position="143"/>
    </location>
    <ligand>
        <name>Fe cation</name>
        <dbReference type="ChEBI" id="CHEBI:24875"/>
        <label>1</label>
    </ligand>
</feature>
<comment type="catalytic activity">
    <reaction evidence="6">
        <text>4 Fe(2+) + O2 + 4 H(+) = 4 Fe(3+) + 2 H2O</text>
        <dbReference type="Rhea" id="RHEA:11148"/>
        <dbReference type="ChEBI" id="CHEBI:15377"/>
        <dbReference type="ChEBI" id="CHEBI:15378"/>
        <dbReference type="ChEBI" id="CHEBI:15379"/>
        <dbReference type="ChEBI" id="CHEBI:29033"/>
        <dbReference type="ChEBI" id="CHEBI:29034"/>
        <dbReference type="EC" id="1.16.3.1"/>
    </reaction>
</comment>
<keyword evidence="10" id="KW-1185">Reference proteome</keyword>
<dbReference type="InterPro" id="IPR012347">
    <property type="entry name" value="Ferritin-like"/>
</dbReference>
<dbReference type="InterPro" id="IPR014034">
    <property type="entry name" value="Ferritin_CS"/>
</dbReference>
<accession>A0A0B2UST0</accession>
<dbReference type="SUPFAM" id="SSF47240">
    <property type="entry name" value="Ferritin-like"/>
    <property type="match status" value="1"/>
</dbReference>
<dbReference type="GO" id="GO:0004322">
    <property type="term" value="F:ferroxidase activity"/>
    <property type="evidence" value="ECO:0007669"/>
    <property type="project" value="UniProtKB-EC"/>
</dbReference>
<evidence type="ECO:0000313" key="9">
    <source>
        <dbReference type="EMBL" id="VDM46125.1"/>
    </source>
</evidence>
<comment type="function">
    <text evidence="6">Stores iron in a soluble, non-toxic, readily available form. Important for iron homeostasis. Iron is taken up in the ferrous form and deposited as ferric hydroxides after oxidation.</text>
</comment>
<keyword evidence="6" id="KW-0560">Oxidoreductase</keyword>
<dbReference type="InterPro" id="IPR009078">
    <property type="entry name" value="Ferritin-like_SF"/>
</dbReference>
<proteinExistence type="inferred from homology"/>